<dbReference type="EMBL" id="CP001629">
    <property type="protein sequence ID" value="ACU90097.1"/>
    <property type="molecule type" value="Genomic_DNA"/>
</dbReference>
<protein>
    <submittedName>
        <fullName evidence="1">Uncharacterized protein</fullName>
    </submittedName>
</protein>
<dbReference type="InterPro" id="IPR011990">
    <property type="entry name" value="TPR-like_helical_dom_sf"/>
</dbReference>
<organism evidence="1 2">
    <name type="scientific">Desulfomicrobium baculatum (strain DSM 4028 / VKM B-1378 / X)</name>
    <name type="common">Desulfovibrio baculatus</name>
    <dbReference type="NCBI Taxonomy" id="525897"/>
    <lineage>
        <taxon>Bacteria</taxon>
        <taxon>Pseudomonadati</taxon>
        <taxon>Thermodesulfobacteriota</taxon>
        <taxon>Desulfovibrionia</taxon>
        <taxon>Desulfovibrionales</taxon>
        <taxon>Desulfomicrobiaceae</taxon>
        <taxon>Desulfomicrobium</taxon>
    </lineage>
</organism>
<dbReference type="STRING" id="525897.Dbac_2010"/>
<evidence type="ECO:0000313" key="2">
    <source>
        <dbReference type="Proteomes" id="UP000002216"/>
    </source>
</evidence>
<proteinExistence type="predicted"/>
<reference evidence="1 2" key="1">
    <citation type="journal article" date="2009" name="Stand. Genomic Sci.">
        <title>Complete genome sequence of Desulfomicrobium baculatum type strain (X).</title>
        <authorList>
            <person name="Copeland A."/>
            <person name="Spring S."/>
            <person name="Goker M."/>
            <person name="Schneider S."/>
            <person name="Lapidus A."/>
            <person name="Del Rio T.G."/>
            <person name="Tice H."/>
            <person name="Cheng J.F."/>
            <person name="Chen F."/>
            <person name="Nolan M."/>
            <person name="Bruce D."/>
            <person name="Goodwin L."/>
            <person name="Pitluck S."/>
            <person name="Ivanova N."/>
            <person name="Mavrommatis K."/>
            <person name="Ovchinnikova G."/>
            <person name="Pati A."/>
            <person name="Chen A."/>
            <person name="Palaniappan K."/>
            <person name="Land M."/>
            <person name="Hauser L."/>
            <person name="Chang Y.J."/>
            <person name="Jeffries C.C."/>
            <person name="Meincke L."/>
            <person name="Sims D."/>
            <person name="Brettin T."/>
            <person name="Detter J.C."/>
            <person name="Han C."/>
            <person name="Chain P."/>
            <person name="Bristow J."/>
            <person name="Eisen J.A."/>
            <person name="Markowitz V."/>
            <person name="Hugenholtz P."/>
            <person name="Kyrpides N.C."/>
            <person name="Klenk H.P."/>
            <person name="Lucas S."/>
        </authorList>
    </citation>
    <scope>NUCLEOTIDE SEQUENCE [LARGE SCALE GENOMIC DNA]</scope>
    <source>
        <strain evidence="2">DSM 4028 / VKM B-1378 / X</strain>
    </source>
</reference>
<dbReference type="AlphaFoldDB" id="C7LNC8"/>
<dbReference type="eggNOG" id="COG0457">
    <property type="taxonomic scope" value="Bacteria"/>
</dbReference>
<dbReference type="Proteomes" id="UP000002216">
    <property type="component" value="Chromosome"/>
</dbReference>
<name>C7LNC8_DESBD</name>
<evidence type="ECO:0000313" key="1">
    <source>
        <dbReference type="EMBL" id="ACU90097.1"/>
    </source>
</evidence>
<dbReference type="KEGG" id="dba:Dbac_2010"/>
<keyword evidence="2" id="KW-1185">Reference proteome</keyword>
<sequence length="447" mass="50599">MAQEQFSSLASFVSNNGKICILCREMGIRKTITTMVNELGLSAYVILVTDDFRESKAHKNFINSLEEYKELLLILDFNNENSAVYFHLLDDIYVKYQDKLKAIAIVDKAYHGLISLLYARGTRAVLIKPFMPNDLKSRIMSLFAEASILDRLIEFGKGCLEKQEHGKALAICQKIAAEYEQTHPALLFCGDVHLALGEYRKAGRCYIRGLQDEQLSFQAYASLAKLCSVTKRKRGEIFWLKKFAQINTLDYTNFEKIGDLCLSLNKEDEAKEFFGKSIYAARKITSEDRVSSLIVDIANVCVDHKSVEMSKEYVTIALRNGHVDKTLLSEIAYFRMNKLSDPDGACSIYSLLAVREEKRSTKMDVDFWSTALYNAAICHHIAHGKLKMIKQKNSPKRASDYIFEILSVNPDFGKDDPSINENIISIASNPLQQNNALSALLFKLGRL</sequence>
<dbReference type="HOGENOM" id="CLU_612129_0_0_7"/>
<dbReference type="SUPFAM" id="SSF48452">
    <property type="entry name" value="TPR-like"/>
    <property type="match status" value="1"/>
</dbReference>
<dbReference type="Gene3D" id="1.25.40.10">
    <property type="entry name" value="Tetratricopeptide repeat domain"/>
    <property type="match status" value="1"/>
</dbReference>
<accession>C7LNC8</accession>
<gene>
    <name evidence="1" type="ordered locus">Dbac_2010</name>
</gene>